<reference evidence="1" key="1">
    <citation type="submission" date="2015-07" db="EMBL/GenBank/DDBJ databases">
        <title>Transcriptome Assembly of Anthurium amnicola.</title>
        <authorList>
            <person name="Suzuki J."/>
        </authorList>
    </citation>
    <scope>NUCLEOTIDE SEQUENCE</scope>
</reference>
<gene>
    <name evidence="1" type="primary">gltA_3</name>
    <name evidence="1" type="ORF">g.3365</name>
</gene>
<name>A0A1D1XF10_9ARAE</name>
<dbReference type="Gene3D" id="2.80.10.50">
    <property type="match status" value="1"/>
</dbReference>
<organism evidence="1">
    <name type="scientific">Anthurium amnicola</name>
    <dbReference type="NCBI Taxonomy" id="1678845"/>
    <lineage>
        <taxon>Eukaryota</taxon>
        <taxon>Viridiplantae</taxon>
        <taxon>Streptophyta</taxon>
        <taxon>Embryophyta</taxon>
        <taxon>Tracheophyta</taxon>
        <taxon>Spermatophyta</taxon>
        <taxon>Magnoliopsida</taxon>
        <taxon>Liliopsida</taxon>
        <taxon>Araceae</taxon>
        <taxon>Pothoideae</taxon>
        <taxon>Potheae</taxon>
        <taxon>Anthurium</taxon>
    </lineage>
</organism>
<accession>A0A1D1XF10</accession>
<evidence type="ECO:0000313" key="1">
    <source>
        <dbReference type="EMBL" id="JAT40990.1"/>
    </source>
</evidence>
<dbReference type="SUPFAM" id="SSF50370">
    <property type="entry name" value="Ricin B-like lectins"/>
    <property type="match status" value="1"/>
</dbReference>
<dbReference type="InterPro" id="IPR035992">
    <property type="entry name" value="Ricin_B-like_lectins"/>
</dbReference>
<sequence length="138" mass="15207">MSFPPKQTVTITNSNSNRLFTATDDYRISLESRDAAKDQTWILKGNAGSDHVSIICVQHNRNNFLALTYTPYNELKFVLKPYQANDVSQIFKFNPASVATVSIASAEDSSKFACPDGNNASILTASTNSTPQWVINLN</sequence>
<protein>
    <submittedName>
        <fullName evidence="1">Citrate synthase</fullName>
    </submittedName>
</protein>
<dbReference type="EMBL" id="GDJX01026946">
    <property type="protein sequence ID" value="JAT40990.1"/>
    <property type="molecule type" value="Transcribed_RNA"/>
</dbReference>
<proteinExistence type="predicted"/>
<dbReference type="AlphaFoldDB" id="A0A1D1XF10"/>